<evidence type="ECO:0000313" key="7">
    <source>
        <dbReference type="EMBL" id="MVN20892.1"/>
    </source>
</evidence>
<protein>
    <recommendedName>
        <fullName evidence="6">Putative mRNA interferase YoeB</fullName>
    </recommendedName>
</protein>
<keyword evidence="3" id="KW-0540">Nuclease</keyword>
<dbReference type="PANTHER" id="PTHR38039">
    <property type="entry name" value="TOXIN YOEB"/>
    <property type="match status" value="1"/>
</dbReference>
<dbReference type="GO" id="GO:0004519">
    <property type="term" value="F:endonuclease activity"/>
    <property type="evidence" value="ECO:0007669"/>
    <property type="project" value="UniProtKB-KW"/>
</dbReference>
<dbReference type="InterPro" id="IPR009614">
    <property type="entry name" value="YoeB_toxin"/>
</dbReference>
<dbReference type="AlphaFoldDB" id="A0A7K1SU78"/>
<dbReference type="RefSeq" id="WP_157564790.1">
    <property type="nucleotide sequence ID" value="NZ_WPIK01000004.1"/>
</dbReference>
<evidence type="ECO:0000256" key="2">
    <source>
        <dbReference type="ARBA" id="ARBA00022649"/>
    </source>
</evidence>
<keyword evidence="8" id="KW-1185">Reference proteome</keyword>
<evidence type="ECO:0000256" key="6">
    <source>
        <dbReference type="ARBA" id="ARBA00030388"/>
    </source>
</evidence>
<evidence type="ECO:0000256" key="1">
    <source>
        <dbReference type="ARBA" id="ARBA00008172"/>
    </source>
</evidence>
<dbReference type="NCBIfam" id="TIGR02116">
    <property type="entry name" value="toxin_Txe_YoeB"/>
    <property type="match status" value="1"/>
</dbReference>
<dbReference type="GO" id="GO:0016787">
    <property type="term" value="F:hydrolase activity"/>
    <property type="evidence" value="ECO:0007669"/>
    <property type="project" value="UniProtKB-KW"/>
</dbReference>
<gene>
    <name evidence="7" type="ORF">GO621_05005</name>
</gene>
<dbReference type="GO" id="GO:0006401">
    <property type="term" value="P:RNA catabolic process"/>
    <property type="evidence" value="ECO:0007669"/>
    <property type="project" value="InterPro"/>
</dbReference>
<evidence type="ECO:0000256" key="3">
    <source>
        <dbReference type="ARBA" id="ARBA00022722"/>
    </source>
</evidence>
<comment type="similarity">
    <text evidence="1">Belongs to the YoeB family.</text>
</comment>
<dbReference type="Pfam" id="PF06769">
    <property type="entry name" value="YoeB_toxin"/>
    <property type="match status" value="1"/>
</dbReference>
<keyword evidence="2" id="KW-1277">Toxin-antitoxin system</keyword>
<sequence length="87" mass="10292">MRAVQFSETALKELQLYKFENAKLVFKIFELISDIQKTPFVGLGKPEPLKGDFSGYWSRRINDEHRLIYVIKESVIEIVKCYGHYYD</sequence>
<evidence type="ECO:0000256" key="5">
    <source>
        <dbReference type="ARBA" id="ARBA00022801"/>
    </source>
</evidence>
<dbReference type="InterPro" id="IPR035093">
    <property type="entry name" value="RelE/ParE_toxin_dom_sf"/>
</dbReference>
<organism evidence="7 8">
    <name type="scientific">Mucilaginibacter arboris</name>
    <dbReference type="NCBI Taxonomy" id="2682090"/>
    <lineage>
        <taxon>Bacteria</taxon>
        <taxon>Pseudomonadati</taxon>
        <taxon>Bacteroidota</taxon>
        <taxon>Sphingobacteriia</taxon>
        <taxon>Sphingobacteriales</taxon>
        <taxon>Sphingobacteriaceae</taxon>
        <taxon>Mucilaginibacter</taxon>
    </lineage>
</organism>
<dbReference type="GO" id="GO:0045892">
    <property type="term" value="P:negative regulation of DNA-templated transcription"/>
    <property type="evidence" value="ECO:0007669"/>
    <property type="project" value="TreeGrafter"/>
</dbReference>
<accession>A0A7K1SU78</accession>
<keyword evidence="5" id="KW-0378">Hydrolase</keyword>
<dbReference type="EMBL" id="WPIK01000004">
    <property type="protein sequence ID" value="MVN20892.1"/>
    <property type="molecule type" value="Genomic_DNA"/>
</dbReference>
<proteinExistence type="inferred from homology"/>
<dbReference type="Gene3D" id="3.30.2310.20">
    <property type="entry name" value="RelE-like"/>
    <property type="match status" value="1"/>
</dbReference>
<reference evidence="7 8" key="1">
    <citation type="submission" date="2019-12" db="EMBL/GenBank/DDBJ databases">
        <title>Mucilaginibacter sp. HMF7410 genome sequencing and assembly.</title>
        <authorList>
            <person name="Kang H."/>
            <person name="Cha I."/>
            <person name="Kim H."/>
            <person name="Joh K."/>
        </authorList>
    </citation>
    <scope>NUCLEOTIDE SEQUENCE [LARGE SCALE GENOMIC DNA]</scope>
    <source>
        <strain evidence="7 8">HMF7410</strain>
    </source>
</reference>
<dbReference type="Proteomes" id="UP000462014">
    <property type="component" value="Unassembled WGS sequence"/>
</dbReference>
<comment type="caution">
    <text evidence="7">The sequence shown here is derived from an EMBL/GenBank/DDBJ whole genome shotgun (WGS) entry which is preliminary data.</text>
</comment>
<name>A0A7K1SU78_9SPHI</name>
<evidence type="ECO:0000313" key="8">
    <source>
        <dbReference type="Proteomes" id="UP000462014"/>
    </source>
</evidence>
<keyword evidence="4" id="KW-0255">Endonuclease</keyword>
<dbReference type="PANTHER" id="PTHR38039:SF1">
    <property type="entry name" value="TOXIN YOEB"/>
    <property type="match status" value="1"/>
</dbReference>
<dbReference type="SUPFAM" id="SSF143011">
    <property type="entry name" value="RelE-like"/>
    <property type="match status" value="1"/>
</dbReference>
<evidence type="ECO:0000256" key="4">
    <source>
        <dbReference type="ARBA" id="ARBA00022759"/>
    </source>
</evidence>